<dbReference type="SUPFAM" id="SSF63867">
    <property type="entry name" value="MoeA C-terminal domain-like"/>
    <property type="match status" value="1"/>
</dbReference>
<dbReference type="NCBIfam" id="NF011068">
    <property type="entry name" value="PRK14498.1"/>
    <property type="match status" value="1"/>
</dbReference>
<evidence type="ECO:0000256" key="6">
    <source>
        <dbReference type="RuleBase" id="RU365090"/>
    </source>
</evidence>
<dbReference type="InterPro" id="IPR024370">
    <property type="entry name" value="PBP_domain"/>
</dbReference>
<dbReference type="PANTHER" id="PTHR10192">
    <property type="entry name" value="MOLYBDOPTERIN BIOSYNTHESIS PROTEIN"/>
    <property type="match status" value="1"/>
</dbReference>
<protein>
    <recommendedName>
        <fullName evidence="6">Molybdopterin molybdenumtransferase</fullName>
        <ecNumber evidence="6">2.10.1.1</ecNumber>
    </recommendedName>
</protein>
<proteinExistence type="inferred from homology"/>
<dbReference type="InterPro" id="IPR005110">
    <property type="entry name" value="MoeA_linker/N"/>
</dbReference>
<dbReference type="SUPFAM" id="SSF53850">
    <property type="entry name" value="Periplasmic binding protein-like II"/>
    <property type="match status" value="1"/>
</dbReference>
<feature type="domain" description="MoaB/Mog" evidence="7">
    <location>
        <begin position="177"/>
        <end position="318"/>
    </location>
</feature>
<dbReference type="InterPro" id="IPR036135">
    <property type="entry name" value="MoeA_linker/N_sf"/>
</dbReference>
<dbReference type="Gene3D" id="3.90.105.10">
    <property type="entry name" value="Molybdopterin biosynthesis moea protein, domain 2"/>
    <property type="match status" value="1"/>
</dbReference>
<sequence length="644" mass="69570">MKRKIYLNMQPLEEAQRLFWSRFKDYATGEETIPSREAAGRVTAAAVSARLSSPSFHSAAMDGLAVKAEDTFGAADDNPITLDIESGQAVFINTGHPMPEGKDAVVMIEHVLLTDDQKQGVIRAPVYPWQNVRKVGEDIVATELLFPSNHLITPPDVAALLTAGCPQVTVRKRPRLTIIPTGTELVDLEYCTDTPPPGKTIESNSAVLAALARQAGSEVTVTKIIADDYENIKNHLRSAVESDADVVIINAGSSAGSADYTVQVIDELGEVLVHGVTIMPGKPTILGVIDGKPVVGNPGYPVSAIISFEQFVVPLLAMMQGLSLPDPITARAVLARDLPSRGGIEEFRRMIAGKIGAQLVALPLKKGAGAITTLTRANAMLRIPASSEGETRGSVVNIELLRPLEQIEKTILCTGSHDLCLDLLHDFLKKSTPAYPLASTHVGSLGGIMAIRDNMTHMAGSHLLDPETGEYNVSYIKRYLKNREVALITLVHRQQGFMVRPGNPKGIESVHDLTREDITFINRQAGSGTRVLLDHELEKADLDPDVISGYDAEEYTHMAVAVAVLSGKADAGLGILAAARALGLDFIPVTEERYDLIIPEEFLNLEMIRRVLEIITTSEFKQAVEAMGGYSTKETGNRVTLKST</sequence>
<dbReference type="RefSeq" id="WP_267928314.1">
    <property type="nucleotide sequence ID" value="NZ_AP024233.1"/>
</dbReference>
<dbReference type="Gene3D" id="3.40.190.10">
    <property type="entry name" value="Periplasmic binding protein-like II"/>
    <property type="match status" value="1"/>
</dbReference>
<dbReference type="GO" id="GO:0046872">
    <property type="term" value="F:metal ion binding"/>
    <property type="evidence" value="ECO:0007669"/>
    <property type="project" value="UniProtKB-UniRule"/>
</dbReference>
<comment type="catalytic activity">
    <reaction evidence="5">
        <text>adenylyl-molybdopterin + molybdate = Mo-molybdopterin + AMP + H(+)</text>
        <dbReference type="Rhea" id="RHEA:35047"/>
        <dbReference type="ChEBI" id="CHEBI:15378"/>
        <dbReference type="ChEBI" id="CHEBI:36264"/>
        <dbReference type="ChEBI" id="CHEBI:62727"/>
        <dbReference type="ChEBI" id="CHEBI:71302"/>
        <dbReference type="ChEBI" id="CHEBI:456215"/>
        <dbReference type="EC" id="2.10.1.1"/>
    </reaction>
</comment>
<reference evidence="8" key="1">
    <citation type="submission" date="2020-12" db="EMBL/GenBank/DDBJ databases">
        <title>Desulfobium dissulfuricans gen. nov., sp. nov., a novel mesophilic, sulfate-reducing bacterium isolated from a deep-sea hydrothermal vent.</title>
        <authorList>
            <person name="Hashimoto Y."/>
            <person name="Tame A."/>
            <person name="Sawayama S."/>
            <person name="Miyazaki J."/>
            <person name="Takai K."/>
            <person name="Nakagawa S."/>
        </authorList>
    </citation>
    <scope>NUCLEOTIDE SEQUENCE</scope>
    <source>
        <strain evidence="8">GF1</strain>
    </source>
</reference>
<keyword evidence="6" id="KW-0479">Metal-binding</keyword>
<dbReference type="InterPro" id="IPR038987">
    <property type="entry name" value="MoeA-like"/>
</dbReference>
<dbReference type="EC" id="2.10.1.1" evidence="6"/>
<keyword evidence="6" id="KW-0500">Molybdenum</keyword>
<dbReference type="Proteomes" id="UP001063350">
    <property type="component" value="Chromosome"/>
</dbReference>
<name>A0A915TZ22_9BACT</name>
<dbReference type="PANTHER" id="PTHR10192:SF16">
    <property type="entry name" value="MOLYBDOPTERIN MOLYBDENUMTRANSFERASE"/>
    <property type="match status" value="1"/>
</dbReference>
<comment type="cofactor">
    <cofactor evidence="6">
        <name>Mg(2+)</name>
        <dbReference type="ChEBI" id="CHEBI:18420"/>
    </cofactor>
</comment>
<dbReference type="Pfam" id="PF03454">
    <property type="entry name" value="MoeA_C"/>
    <property type="match status" value="1"/>
</dbReference>
<dbReference type="KEGG" id="ddu:GF1_07900"/>
<dbReference type="Pfam" id="PF00994">
    <property type="entry name" value="MoCF_biosynth"/>
    <property type="match status" value="1"/>
</dbReference>
<evidence type="ECO:0000256" key="2">
    <source>
        <dbReference type="ARBA" id="ARBA00005046"/>
    </source>
</evidence>
<organism evidence="8 9">
    <name type="scientific">Desulfolithobacter dissulfuricans</name>
    <dbReference type="NCBI Taxonomy" id="2795293"/>
    <lineage>
        <taxon>Bacteria</taxon>
        <taxon>Pseudomonadati</taxon>
        <taxon>Thermodesulfobacteriota</taxon>
        <taxon>Desulfobulbia</taxon>
        <taxon>Desulfobulbales</taxon>
        <taxon>Desulfobulbaceae</taxon>
        <taxon>Desulfolithobacter</taxon>
    </lineage>
</organism>
<dbReference type="EMBL" id="AP024233">
    <property type="protein sequence ID" value="BCO08414.1"/>
    <property type="molecule type" value="Genomic_DNA"/>
</dbReference>
<keyword evidence="6" id="KW-0460">Magnesium</keyword>
<dbReference type="CDD" id="cd00887">
    <property type="entry name" value="MoeA"/>
    <property type="match status" value="1"/>
</dbReference>
<dbReference type="SUPFAM" id="SSF63882">
    <property type="entry name" value="MoeA N-terminal region -like"/>
    <property type="match status" value="1"/>
</dbReference>
<dbReference type="Pfam" id="PF12727">
    <property type="entry name" value="PBP_like"/>
    <property type="match status" value="1"/>
</dbReference>
<dbReference type="GO" id="GO:0061599">
    <property type="term" value="F:molybdopterin molybdotransferase activity"/>
    <property type="evidence" value="ECO:0007669"/>
    <property type="project" value="UniProtKB-UniRule"/>
</dbReference>
<comment type="similarity">
    <text evidence="3 6">Belongs to the MoeA family.</text>
</comment>
<keyword evidence="6" id="KW-0808">Transferase</keyword>
<evidence type="ECO:0000259" key="7">
    <source>
        <dbReference type="SMART" id="SM00852"/>
    </source>
</evidence>
<dbReference type="InterPro" id="IPR036688">
    <property type="entry name" value="MoeA_C_domain_IV_sf"/>
</dbReference>
<evidence type="ECO:0000313" key="9">
    <source>
        <dbReference type="Proteomes" id="UP001063350"/>
    </source>
</evidence>
<dbReference type="Gene3D" id="3.40.980.10">
    <property type="entry name" value="MoaB/Mog-like domain"/>
    <property type="match status" value="1"/>
</dbReference>
<keyword evidence="9" id="KW-1185">Reference proteome</keyword>
<comment type="function">
    <text evidence="1 6">Catalyzes the insertion of molybdate into adenylated molybdopterin with the concomitant release of AMP.</text>
</comment>
<comment type="pathway">
    <text evidence="2 6">Cofactor biosynthesis; molybdopterin biosynthesis.</text>
</comment>
<evidence type="ECO:0000313" key="8">
    <source>
        <dbReference type="EMBL" id="BCO08414.1"/>
    </source>
</evidence>
<accession>A0A915TZ22</accession>
<dbReference type="InterPro" id="IPR005111">
    <property type="entry name" value="MoeA_C_domain_IV"/>
</dbReference>
<evidence type="ECO:0000256" key="4">
    <source>
        <dbReference type="ARBA" id="ARBA00023150"/>
    </source>
</evidence>
<dbReference type="Gene3D" id="2.40.340.10">
    <property type="entry name" value="MoeA, C-terminal, domain IV"/>
    <property type="match status" value="1"/>
</dbReference>
<dbReference type="Gene3D" id="2.170.190.11">
    <property type="entry name" value="Molybdopterin biosynthesis moea protein, domain 3"/>
    <property type="match status" value="1"/>
</dbReference>
<dbReference type="InterPro" id="IPR036425">
    <property type="entry name" value="MoaB/Mog-like_dom_sf"/>
</dbReference>
<evidence type="ECO:0000256" key="3">
    <source>
        <dbReference type="ARBA" id="ARBA00010763"/>
    </source>
</evidence>
<dbReference type="NCBIfam" id="TIGR00177">
    <property type="entry name" value="molyb_syn"/>
    <property type="match status" value="1"/>
</dbReference>
<dbReference type="AlphaFoldDB" id="A0A915TZ22"/>
<dbReference type="InterPro" id="IPR001453">
    <property type="entry name" value="MoaB/Mog_dom"/>
</dbReference>
<keyword evidence="4 6" id="KW-0501">Molybdenum cofactor biosynthesis</keyword>
<evidence type="ECO:0000256" key="5">
    <source>
        <dbReference type="ARBA" id="ARBA00047317"/>
    </source>
</evidence>
<dbReference type="GO" id="GO:0006777">
    <property type="term" value="P:Mo-molybdopterin cofactor biosynthetic process"/>
    <property type="evidence" value="ECO:0007669"/>
    <property type="project" value="UniProtKB-UniRule"/>
</dbReference>
<dbReference type="Pfam" id="PF03453">
    <property type="entry name" value="MoeA_N"/>
    <property type="match status" value="1"/>
</dbReference>
<evidence type="ECO:0000256" key="1">
    <source>
        <dbReference type="ARBA" id="ARBA00002901"/>
    </source>
</evidence>
<dbReference type="SMART" id="SM00852">
    <property type="entry name" value="MoCF_biosynth"/>
    <property type="match status" value="1"/>
</dbReference>
<gene>
    <name evidence="8" type="ORF">GF1_07900</name>
</gene>
<dbReference type="GO" id="GO:0005829">
    <property type="term" value="C:cytosol"/>
    <property type="evidence" value="ECO:0007669"/>
    <property type="project" value="TreeGrafter"/>
</dbReference>
<dbReference type="SUPFAM" id="SSF53218">
    <property type="entry name" value="Molybdenum cofactor biosynthesis proteins"/>
    <property type="match status" value="1"/>
</dbReference>